<sequence length="41" mass="4373">LAKVLNLAAYSSSIRARSFAKTPILSRNSTPFCVYPATASV</sequence>
<protein>
    <submittedName>
        <fullName evidence="1">Proteolysis tag peptide encoded by tmRNA</fullName>
    </submittedName>
</protein>
<evidence type="ECO:0000313" key="1">
    <source>
        <dbReference type="WBParaSite" id="HPLM_0000003201-mRNA-1"/>
    </source>
</evidence>
<reference evidence="1" key="1">
    <citation type="submission" date="2017-02" db="UniProtKB">
        <authorList>
            <consortium name="WormBaseParasite"/>
        </authorList>
    </citation>
    <scope>IDENTIFICATION</scope>
</reference>
<dbReference type="AlphaFoldDB" id="A0A0N4VRY0"/>
<proteinExistence type="predicted"/>
<name>A0A0N4VRY0_HAEPC</name>
<accession>A0A0N4VRY0</accession>
<dbReference type="WBParaSite" id="HPLM_0000003201-mRNA-1">
    <property type="protein sequence ID" value="HPLM_0000003201-mRNA-1"/>
    <property type="gene ID" value="HPLM_0000003201"/>
</dbReference>
<organism evidence="1">
    <name type="scientific">Haemonchus placei</name>
    <name type="common">Barber's pole worm</name>
    <dbReference type="NCBI Taxonomy" id="6290"/>
    <lineage>
        <taxon>Eukaryota</taxon>
        <taxon>Metazoa</taxon>
        <taxon>Ecdysozoa</taxon>
        <taxon>Nematoda</taxon>
        <taxon>Chromadorea</taxon>
        <taxon>Rhabditida</taxon>
        <taxon>Rhabditina</taxon>
        <taxon>Rhabditomorpha</taxon>
        <taxon>Strongyloidea</taxon>
        <taxon>Trichostrongylidae</taxon>
        <taxon>Haemonchus</taxon>
    </lineage>
</organism>